<sequence length="471" mass="52253">MLSQQAVSEETINKKTSAFGLKDKIGYMFGDLGNCFILGLVNSFLMIYYTNALGVSGAIVGTLFLVSRILDAFADVFVGRLCDISKLTEVGRFIPWIRRMKYPFCTVVVLMFLPIIQHLPMSAKMIYIFVSYIVYGIFLSTINIPYGAMAAAISSNPDDRSSLSTFRSIGSAIGGSTTGFFIPILMYTQNKNGQQIVSSERFFWIAISCASIAFLAYILTCKLSTERVRVEKKEEIQATRLVKGLISNRALVVLVVVDIFIVINQILAGTNMTYLFNDYFHNKEAMSIALLFTYGTVVVLAPFATALTRWFGKKEASVVALMFSSIMYLLMYFLHITNAWVYLFLLFIATLGSGLFNLMVWAFITDVIDYHQYTTGLREDGTVYGVNSFARKLGQACAGAIGGFMLTMIGYQSSSVGGTIQSALVQERIYTIANLLPAVCLLLSAVILLVGYPLNKKETIKMGEKLKQINR</sequence>
<dbReference type="InterPro" id="IPR036259">
    <property type="entry name" value="MFS_trans_sf"/>
</dbReference>
<dbReference type="GO" id="GO:0015293">
    <property type="term" value="F:symporter activity"/>
    <property type="evidence" value="ECO:0007669"/>
    <property type="project" value="InterPro"/>
</dbReference>
<evidence type="ECO:0000313" key="1">
    <source>
        <dbReference type="EMBL" id="GEK38303.1"/>
    </source>
</evidence>
<dbReference type="GO" id="GO:0006814">
    <property type="term" value="P:sodium ion transport"/>
    <property type="evidence" value="ECO:0007669"/>
    <property type="project" value="InterPro"/>
</dbReference>
<dbReference type="InterPro" id="IPR039672">
    <property type="entry name" value="MFS_2"/>
</dbReference>
<dbReference type="PANTHER" id="PTHR11328:SF24">
    <property type="entry name" value="MAJOR FACILITATOR SUPERFAMILY (MFS) PROFILE DOMAIN-CONTAINING PROTEIN"/>
    <property type="match status" value="1"/>
</dbReference>
<dbReference type="GO" id="GO:0008643">
    <property type="term" value="P:carbohydrate transport"/>
    <property type="evidence" value="ECO:0007669"/>
    <property type="project" value="InterPro"/>
</dbReference>
<proteinExistence type="predicted"/>
<dbReference type="EMBL" id="BJUG01000027">
    <property type="protein sequence ID" value="GEK38303.1"/>
    <property type="molecule type" value="Genomic_DNA"/>
</dbReference>
<dbReference type="GO" id="GO:0005886">
    <property type="term" value="C:plasma membrane"/>
    <property type="evidence" value="ECO:0007669"/>
    <property type="project" value="TreeGrafter"/>
</dbReference>
<dbReference type="OrthoDB" id="9764596at2"/>
<dbReference type="InterPro" id="IPR001927">
    <property type="entry name" value="Na/Gal_symport"/>
</dbReference>
<dbReference type="AlphaFoldDB" id="A0A249SLI1"/>
<dbReference type="RefSeq" id="WP_071869443.1">
    <property type="nucleotide sequence ID" value="NZ_BJUG01000027.1"/>
</dbReference>
<gene>
    <name evidence="1" type="primary">uidB</name>
    <name evidence="1" type="ORF">ETH01_25900</name>
</gene>
<dbReference type="Gene3D" id="1.20.1250.20">
    <property type="entry name" value="MFS general substrate transporter like domains"/>
    <property type="match status" value="2"/>
</dbReference>
<protein>
    <submittedName>
        <fullName evidence="1">Melibiose carrier protein</fullName>
    </submittedName>
</protein>
<organism evidence="1 2">
    <name type="scientific">Enterococcus thailandicus</name>
    <dbReference type="NCBI Taxonomy" id="417368"/>
    <lineage>
        <taxon>Bacteria</taxon>
        <taxon>Bacillati</taxon>
        <taxon>Bacillota</taxon>
        <taxon>Bacilli</taxon>
        <taxon>Lactobacillales</taxon>
        <taxon>Enterococcaceae</taxon>
        <taxon>Enterococcus</taxon>
    </lineage>
</organism>
<dbReference type="GeneID" id="77488218"/>
<dbReference type="Pfam" id="PF13347">
    <property type="entry name" value="MFS_2"/>
    <property type="match status" value="1"/>
</dbReference>
<dbReference type="NCBIfam" id="TIGR00792">
    <property type="entry name" value="gph"/>
    <property type="match status" value="1"/>
</dbReference>
<reference evidence="1 2" key="1">
    <citation type="submission" date="2019-07" db="EMBL/GenBank/DDBJ databases">
        <title>Whole genome shotgun sequence of Enterococcus thailandicus NBRC 101867.</title>
        <authorList>
            <person name="Hosoyama A."/>
            <person name="Uohara A."/>
            <person name="Ohji S."/>
            <person name="Ichikawa N."/>
        </authorList>
    </citation>
    <scope>NUCLEOTIDE SEQUENCE [LARGE SCALE GENOMIC DNA]</scope>
    <source>
        <strain evidence="1 2">NBRC 101867</strain>
    </source>
</reference>
<dbReference type="CDD" id="cd17332">
    <property type="entry name" value="MFS_MelB_like"/>
    <property type="match status" value="1"/>
</dbReference>
<name>A0A249SLI1_ENTTH</name>
<dbReference type="SUPFAM" id="SSF103473">
    <property type="entry name" value="MFS general substrate transporter"/>
    <property type="match status" value="1"/>
</dbReference>
<accession>A0A249SLI1</accession>
<comment type="caution">
    <text evidence="1">The sequence shown here is derived from an EMBL/GenBank/DDBJ whole genome shotgun (WGS) entry which is preliminary data.</text>
</comment>
<evidence type="ECO:0000313" key="2">
    <source>
        <dbReference type="Proteomes" id="UP000321361"/>
    </source>
</evidence>
<dbReference type="KEGG" id="eth:CK496_11285"/>
<dbReference type="Proteomes" id="UP000321361">
    <property type="component" value="Unassembled WGS sequence"/>
</dbReference>
<dbReference type="PANTHER" id="PTHR11328">
    <property type="entry name" value="MAJOR FACILITATOR SUPERFAMILY DOMAIN-CONTAINING PROTEIN"/>
    <property type="match status" value="1"/>
</dbReference>